<comment type="caution">
    <text evidence="11">The sequence shown here is derived from an EMBL/GenBank/DDBJ whole genome shotgun (WGS) entry which is preliminary data.</text>
</comment>
<keyword evidence="8 10" id="KW-0570">Pentose shunt</keyword>
<dbReference type="NCBIfam" id="TIGR00876">
    <property type="entry name" value="tal_mycobact"/>
    <property type="match status" value="1"/>
</dbReference>
<evidence type="ECO:0000256" key="2">
    <source>
        <dbReference type="ARBA" id="ARBA00004496"/>
    </source>
</evidence>
<gene>
    <name evidence="10" type="primary">tal</name>
    <name evidence="11" type="ORF">BCF44_113285</name>
</gene>
<comment type="subcellular location">
    <subcellularLocation>
        <location evidence="2 10">Cytoplasm</location>
    </subcellularLocation>
</comment>
<organism evidence="11 12">
    <name type="scientific">Kutzneria buriramensis</name>
    <dbReference type="NCBI Taxonomy" id="1045776"/>
    <lineage>
        <taxon>Bacteria</taxon>
        <taxon>Bacillati</taxon>
        <taxon>Actinomycetota</taxon>
        <taxon>Actinomycetes</taxon>
        <taxon>Pseudonocardiales</taxon>
        <taxon>Pseudonocardiaceae</taxon>
        <taxon>Kutzneria</taxon>
    </lineage>
</organism>
<dbReference type="SUPFAM" id="SSF51569">
    <property type="entry name" value="Aldolase"/>
    <property type="match status" value="1"/>
</dbReference>
<comment type="function">
    <text evidence="1 10">Transaldolase is important for the balance of metabolites in the pentose-phosphate pathway.</text>
</comment>
<evidence type="ECO:0000313" key="12">
    <source>
        <dbReference type="Proteomes" id="UP000256269"/>
    </source>
</evidence>
<evidence type="ECO:0000256" key="1">
    <source>
        <dbReference type="ARBA" id="ARBA00003518"/>
    </source>
</evidence>
<evidence type="ECO:0000256" key="3">
    <source>
        <dbReference type="ARBA" id="ARBA00004857"/>
    </source>
</evidence>
<evidence type="ECO:0000256" key="6">
    <source>
        <dbReference type="ARBA" id="ARBA00022490"/>
    </source>
</evidence>
<evidence type="ECO:0000313" key="11">
    <source>
        <dbReference type="EMBL" id="REH39430.1"/>
    </source>
</evidence>
<dbReference type="InterPro" id="IPR001585">
    <property type="entry name" value="TAL/FSA"/>
</dbReference>
<reference evidence="11 12" key="1">
    <citation type="submission" date="2018-08" db="EMBL/GenBank/DDBJ databases">
        <title>Genomic Encyclopedia of Archaeal and Bacterial Type Strains, Phase II (KMG-II): from individual species to whole genera.</title>
        <authorList>
            <person name="Goeker M."/>
        </authorList>
    </citation>
    <scope>NUCLEOTIDE SEQUENCE [LARGE SCALE GENOMIC DNA]</scope>
    <source>
        <strain evidence="11 12">DSM 45791</strain>
    </source>
</reference>
<protein>
    <recommendedName>
        <fullName evidence="5 10">Transaldolase</fullName>
        <ecNumber evidence="5 10">2.2.1.2</ecNumber>
    </recommendedName>
</protein>
<dbReference type="PANTHER" id="PTHR10683:SF31">
    <property type="entry name" value="TRANSALDOLASE"/>
    <property type="match status" value="1"/>
</dbReference>
<dbReference type="HAMAP" id="MF_00493">
    <property type="entry name" value="Transaldolase_2"/>
    <property type="match status" value="1"/>
</dbReference>
<comment type="similarity">
    <text evidence="4 10">Belongs to the transaldolase family. Type 2 subfamily.</text>
</comment>
<evidence type="ECO:0000256" key="8">
    <source>
        <dbReference type="ARBA" id="ARBA00023126"/>
    </source>
</evidence>
<dbReference type="EC" id="2.2.1.2" evidence="5 10"/>
<dbReference type="Gene3D" id="3.20.20.70">
    <property type="entry name" value="Aldolase class I"/>
    <property type="match status" value="1"/>
</dbReference>
<keyword evidence="9 10" id="KW-0704">Schiff base</keyword>
<dbReference type="UniPathway" id="UPA00115">
    <property type="reaction ID" value="UER00414"/>
</dbReference>
<dbReference type="GO" id="GO:0004801">
    <property type="term" value="F:transaldolase activity"/>
    <property type="evidence" value="ECO:0007669"/>
    <property type="project" value="UniProtKB-UniRule"/>
</dbReference>
<feature type="active site" description="Schiff-base intermediate with substrate" evidence="10">
    <location>
        <position position="137"/>
    </location>
</feature>
<accession>A0A3E0H7M8</accession>
<evidence type="ECO:0000256" key="7">
    <source>
        <dbReference type="ARBA" id="ARBA00022679"/>
    </source>
</evidence>
<dbReference type="InterPro" id="IPR004732">
    <property type="entry name" value="Transaldolase_2"/>
</dbReference>
<keyword evidence="7 10" id="KW-0808">Transferase</keyword>
<dbReference type="PANTHER" id="PTHR10683">
    <property type="entry name" value="TRANSALDOLASE"/>
    <property type="match status" value="1"/>
</dbReference>
<dbReference type="Pfam" id="PF00923">
    <property type="entry name" value="TAL_FSA"/>
    <property type="match status" value="1"/>
</dbReference>
<comment type="catalytic activity">
    <reaction evidence="10">
        <text>D-sedoheptulose 7-phosphate + D-glyceraldehyde 3-phosphate = D-erythrose 4-phosphate + beta-D-fructose 6-phosphate</text>
        <dbReference type="Rhea" id="RHEA:17053"/>
        <dbReference type="ChEBI" id="CHEBI:16897"/>
        <dbReference type="ChEBI" id="CHEBI:57483"/>
        <dbReference type="ChEBI" id="CHEBI:57634"/>
        <dbReference type="ChEBI" id="CHEBI:59776"/>
        <dbReference type="EC" id="2.2.1.2"/>
    </reaction>
</comment>
<dbReference type="Proteomes" id="UP000256269">
    <property type="component" value="Unassembled WGS sequence"/>
</dbReference>
<dbReference type="EMBL" id="QUNO01000013">
    <property type="protein sequence ID" value="REH39430.1"/>
    <property type="molecule type" value="Genomic_DNA"/>
</dbReference>
<evidence type="ECO:0000256" key="10">
    <source>
        <dbReference type="HAMAP-Rule" id="MF_00493"/>
    </source>
</evidence>
<sequence>MSTTLEKLCAHGQSPWVDYLSRRFVRDGDLQALVDKGVRGLTSNPTIFRNAIAEGDAYDAQLRDLVRDDPDPKNVFLTLAGEDVRAACDILRPVFDGGLHGWVSLEVDPRLAHDTEATIAEAVRLHALVDRPNLMVKIPGTTEGMPAIEETIAAGIPVNVTLLFSLARHREAATAYLRGLSRLVAAGGDPHTVGSVASFFVSRVDTEADRRLSDSVNSSGDDLLGTVGVANARLAYQTYLEMFSGPEWDELAAAGATPQWCLWASTSMKDPDRRDVFYVEQLIGPETVDTMPRETAEAFLDHGSVADTLAGALHARETLERFAAASVDYDDVTATLEREGVEKFRASFQELLDVIVHKRDELLPA</sequence>
<evidence type="ECO:0000256" key="5">
    <source>
        <dbReference type="ARBA" id="ARBA00013151"/>
    </source>
</evidence>
<dbReference type="NCBIfam" id="NF002881">
    <property type="entry name" value="PRK03343.1"/>
    <property type="match status" value="1"/>
</dbReference>
<dbReference type="AlphaFoldDB" id="A0A3E0H7M8"/>
<dbReference type="PIRSF" id="PIRSF036915">
    <property type="entry name" value="Trnald_Bac_Plnt"/>
    <property type="match status" value="1"/>
</dbReference>
<proteinExistence type="inferred from homology"/>
<dbReference type="RefSeq" id="WP_116178742.1">
    <property type="nucleotide sequence ID" value="NZ_CP144375.1"/>
</dbReference>
<dbReference type="InterPro" id="IPR013785">
    <property type="entry name" value="Aldolase_TIM"/>
</dbReference>
<name>A0A3E0H7M8_9PSEU</name>
<keyword evidence="6 10" id="KW-0963">Cytoplasm</keyword>
<dbReference type="GO" id="GO:0005975">
    <property type="term" value="P:carbohydrate metabolic process"/>
    <property type="evidence" value="ECO:0007669"/>
    <property type="project" value="InterPro"/>
</dbReference>
<evidence type="ECO:0000256" key="4">
    <source>
        <dbReference type="ARBA" id="ARBA00008426"/>
    </source>
</evidence>
<evidence type="ECO:0000256" key="9">
    <source>
        <dbReference type="ARBA" id="ARBA00023270"/>
    </source>
</evidence>
<dbReference type="OrthoDB" id="9809101at2"/>
<dbReference type="GO" id="GO:0005737">
    <property type="term" value="C:cytoplasm"/>
    <property type="evidence" value="ECO:0007669"/>
    <property type="project" value="UniProtKB-SubCell"/>
</dbReference>
<dbReference type="CDD" id="cd00955">
    <property type="entry name" value="Transaldolase_like"/>
    <property type="match status" value="1"/>
</dbReference>
<dbReference type="GO" id="GO:0006098">
    <property type="term" value="P:pentose-phosphate shunt"/>
    <property type="evidence" value="ECO:0007669"/>
    <property type="project" value="UniProtKB-UniRule"/>
</dbReference>
<keyword evidence="12" id="KW-1185">Reference proteome</keyword>
<comment type="pathway">
    <text evidence="3 10">Carbohydrate degradation; pentose phosphate pathway; D-glyceraldehyde 3-phosphate and beta-D-fructose 6-phosphate from D-ribose 5-phosphate and D-xylulose 5-phosphate (non-oxidative stage): step 2/3.</text>
</comment>